<proteinExistence type="predicted"/>
<feature type="non-terminal residue" evidence="1">
    <location>
        <position position="108"/>
    </location>
</feature>
<dbReference type="EMBL" id="LAZR01032553">
    <property type="protein sequence ID" value="KKL50560.1"/>
    <property type="molecule type" value="Genomic_DNA"/>
</dbReference>
<accession>A0A0F9EZY5</accession>
<organism evidence="1">
    <name type="scientific">marine sediment metagenome</name>
    <dbReference type="NCBI Taxonomy" id="412755"/>
    <lineage>
        <taxon>unclassified sequences</taxon>
        <taxon>metagenomes</taxon>
        <taxon>ecological metagenomes</taxon>
    </lineage>
</organism>
<protein>
    <submittedName>
        <fullName evidence="1">Uncharacterized protein</fullName>
    </submittedName>
</protein>
<dbReference type="AlphaFoldDB" id="A0A0F9EZY5"/>
<comment type="caution">
    <text evidence="1">The sequence shown here is derived from an EMBL/GenBank/DDBJ whole genome shotgun (WGS) entry which is preliminary data.</text>
</comment>
<reference evidence="1" key="1">
    <citation type="journal article" date="2015" name="Nature">
        <title>Complex archaea that bridge the gap between prokaryotes and eukaryotes.</title>
        <authorList>
            <person name="Spang A."/>
            <person name="Saw J.H."/>
            <person name="Jorgensen S.L."/>
            <person name="Zaremba-Niedzwiedzka K."/>
            <person name="Martijn J."/>
            <person name="Lind A.E."/>
            <person name="van Eijk R."/>
            <person name="Schleper C."/>
            <person name="Guy L."/>
            <person name="Ettema T.J."/>
        </authorList>
    </citation>
    <scope>NUCLEOTIDE SEQUENCE</scope>
</reference>
<evidence type="ECO:0000313" key="1">
    <source>
        <dbReference type="EMBL" id="KKL50560.1"/>
    </source>
</evidence>
<sequence length="108" mass="11922">MPERRPLDDSVCARLEGALRLAEKEANSDTSAPYMYAWQTLHAAVTSALTDLYGAKRGRDSIVRGQQTYDPDANYNDLLAAVEIILGLPKDAQPSLKHIQEAQDIAHE</sequence>
<name>A0A0F9EZY5_9ZZZZ</name>
<gene>
    <name evidence="1" type="ORF">LCGC14_2304310</name>
</gene>